<dbReference type="EMBL" id="QHJQ01000002">
    <property type="protein sequence ID" value="PXA05242.1"/>
    <property type="molecule type" value="Genomic_DNA"/>
</dbReference>
<keyword evidence="5" id="KW-0464">Manganese</keyword>
<proteinExistence type="predicted"/>
<dbReference type="Proteomes" id="UP000247099">
    <property type="component" value="Unassembled WGS sequence"/>
</dbReference>
<evidence type="ECO:0000256" key="2">
    <source>
        <dbReference type="ARBA" id="ARBA00022519"/>
    </source>
</evidence>
<dbReference type="Gene3D" id="3.60.21.10">
    <property type="match status" value="1"/>
</dbReference>
<dbReference type="InterPro" id="IPR004843">
    <property type="entry name" value="Calcineurin-like_PHP"/>
</dbReference>
<keyword evidence="3" id="KW-0479">Metal-binding</keyword>
<dbReference type="InterPro" id="IPR043461">
    <property type="entry name" value="LpxH-like"/>
</dbReference>
<dbReference type="Pfam" id="PF00149">
    <property type="entry name" value="Metallophos"/>
    <property type="match status" value="1"/>
</dbReference>
<dbReference type="GO" id="GO:0046872">
    <property type="term" value="F:metal ion binding"/>
    <property type="evidence" value="ECO:0007669"/>
    <property type="project" value="UniProtKB-KW"/>
</dbReference>
<keyword evidence="4" id="KW-0472">Membrane</keyword>
<keyword evidence="8" id="KW-0378">Hydrolase</keyword>
<gene>
    <name evidence="8" type="ORF">DDZ13_04585</name>
</gene>
<dbReference type="GO" id="GO:0008758">
    <property type="term" value="F:UDP-2,3-diacylglucosamine hydrolase activity"/>
    <property type="evidence" value="ECO:0007669"/>
    <property type="project" value="TreeGrafter"/>
</dbReference>
<name>A0A317ZJR4_9BACT</name>
<keyword evidence="2" id="KW-0997">Cell inner membrane</keyword>
<comment type="caution">
    <text evidence="8">The sequence shown here is derived from an EMBL/GenBank/DDBJ whole genome shotgun (WGS) entry which is preliminary data.</text>
</comment>
<accession>A0A317ZJR4</accession>
<evidence type="ECO:0000256" key="1">
    <source>
        <dbReference type="ARBA" id="ARBA00022475"/>
    </source>
</evidence>
<keyword evidence="1" id="KW-1003">Cell membrane</keyword>
<dbReference type="AlphaFoldDB" id="A0A317ZJR4"/>
<evidence type="ECO:0000259" key="7">
    <source>
        <dbReference type="Pfam" id="PF00149"/>
    </source>
</evidence>
<feature type="domain" description="Calcineurin-like phosphoesterase" evidence="7">
    <location>
        <begin position="18"/>
        <end position="219"/>
    </location>
</feature>
<reference evidence="8 9" key="1">
    <citation type="submission" date="2018-05" db="EMBL/GenBank/DDBJ databases">
        <title>Coraliomargarita sinensis sp. nov., isolated from a marine solar saltern.</title>
        <authorList>
            <person name="Zhou L.Y."/>
        </authorList>
    </citation>
    <scope>NUCLEOTIDE SEQUENCE [LARGE SCALE GENOMIC DNA]</scope>
    <source>
        <strain evidence="8 9">WN38</strain>
    </source>
</reference>
<evidence type="ECO:0000256" key="6">
    <source>
        <dbReference type="SAM" id="MobiDB-lite"/>
    </source>
</evidence>
<dbReference type="GO" id="GO:0016020">
    <property type="term" value="C:membrane"/>
    <property type="evidence" value="ECO:0007669"/>
    <property type="project" value="GOC"/>
</dbReference>
<organism evidence="8 9">
    <name type="scientific">Coraliomargarita sinensis</name>
    <dbReference type="NCBI Taxonomy" id="2174842"/>
    <lineage>
        <taxon>Bacteria</taxon>
        <taxon>Pseudomonadati</taxon>
        <taxon>Verrucomicrobiota</taxon>
        <taxon>Opitutia</taxon>
        <taxon>Puniceicoccales</taxon>
        <taxon>Coraliomargaritaceae</taxon>
        <taxon>Coraliomargarita</taxon>
    </lineage>
</organism>
<evidence type="ECO:0000313" key="8">
    <source>
        <dbReference type="EMBL" id="PXA05242.1"/>
    </source>
</evidence>
<feature type="compositionally biased region" description="Basic and acidic residues" evidence="6">
    <location>
        <begin position="273"/>
        <end position="283"/>
    </location>
</feature>
<dbReference type="CDD" id="cd07398">
    <property type="entry name" value="MPP_YbbF-LpxH"/>
    <property type="match status" value="1"/>
</dbReference>
<evidence type="ECO:0000313" key="9">
    <source>
        <dbReference type="Proteomes" id="UP000247099"/>
    </source>
</evidence>
<dbReference type="GO" id="GO:0009245">
    <property type="term" value="P:lipid A biosynthetic process"/>
    <property type="evidence" value="ECO:0007669"/>
    <property type="project" value="TreeGrafter"/>
</dbReference>
<evidence type="ECO:0000256" key="5">
    <source>
        <dbReference type="ARBA" id="ARBA00023211"/>
    </source>
</evidence>
<dbReference type="InParanoid" id="A0A317ZJR4"/>
<keyword evidence="9" id="KW-1185">Reference proteome</keyword>
<sequence>MGSFRKLHAVKKTTLSYKTIFLSDVHLGTLDCKIDEVNHFLKHTHCEKLVLNGDIIDGWSLARKGGWTDQHTRFVRLVLKKVEKRHTEVVYLRGNHDDFLERCLPLFFGNIKVVNEHIHESPNGDKYLVVHGDGFDAVTINHKWLAVLGDIGYQSLLKINRFYNHYRAWRGKEYFSLSKAIKAKVKSAVSFVGKYEDQLQNLARKRECSGIICGHIHTPDDKMVGDIHYINSGDWVESLTAIVEYEDGRHEVIQYKEFCERLEKKARLKAEKKARAKSAKLEDSADSDPGPVEEDEPTDAPNPSA</sequence>
<feature type="region of interest" description="Disordered" evidence="6">
    <location>
        <begin position="273"/>
        <end position="305"/>
    </location>
</feature>
<dbReference type="PANTHER" id="PTHR34990">
    <property type="entry name" value="UDP-2,3-DIACYLGLUCOSAMINE HYDROLASE-RELATED"/>
    <property type="match status" value="1"/>
</dbReference>
<evidence type="ECO:0000256" key="4">
    <source>
        <dbReference type="ARBA" id="ARBA00023136"/>
    </source>
</evidence>
<dbReference type="PANTHER" id="PTHR34990:SF2">
    <property type="entry name" value="BLL8164 PROTEIN"/>
    <property type="match status" value="1"/>
</dbReference>
<dbReference type="SUPFAM" id="SSF56300">
    <property type="entry name" value="Metallo-dependent phosphatases"/>
    <property type="match status" value="1"/>
</dbReference>
<dbReference type="InterPro" id="IPR029052">
    <property type="entry name" value="Metallo-depent_PP-like"/>
</dbReference>
<dbReference type="OrthoDB" id="9802481at2"/>
<protein>
    <submittedName>
        <fullName evidence="8">UDP-2,3-diacylglucosamine hydrolase</fullName>
    </submittedName>
</protein>
<evidence type="ECO:0000256" key="3">
    <source>
        <dbReference type="ARBA" id="ARBA00022723"/>
    </source>
</evidence>